<accession>A0A2N9FKI1</accession>
<feature type="region of interest" description="Disordered" evidence="1">
    <location>
        <begin position="36"/>
        <end position="59"/>
    </location>
</feature>
<proteinExistence type="predicted"/>
<evidence type="ECO:0000313" key="2">
    <source>
        <dbReference type="EMBL" id="SPC91287.1"/>
    </source>
</evidence>
<dbReference type="AlphaFoldDB" id="A0A2N9FKI1"/>
<dbReference type="PANTHER" id="PTHR36245:SF7">
    <property type="entry name" value="GLYCINE-RICH PROTEIN"/>
    <property type="match status" value="1"/>
</dbReference>
<feature type="compositionally biased region" description="Gly residues" evidence="1">
    <location>
        <begin position="36"/>
        <end position="47"/>
    </location>
</feature>
<dbReference type="EMBL" id="OIVN01001216">
    <property type="protein sequence ID" value="SPC91287.1"/>
    <property type="molecule type" value="Genomic_DNA"/>
</dbReference>
<name>A0A2N9FKI1_FAGSY</name>
<dbReference type="PANTHER" id="PTHR36245">
    <property type="entry name" value="GLYCINE-RICH PROTEIN DOT1-LIKE"/>
    <property type="match status" value="1"/>
</dbReference>
<protein>
    <submittedName>
        <fullName evidence="2">Uncharacterized protein</fullName>
    </submittedName>
</protein>
<gene>
    <name evidence="2" type="ORF">FSB_LOCUS19169</name>
</gene>
<reference evidence="2" key="1">
    <citation type="submission" date="2018-02" db="EMBL/GenBank/DDBJ databases">
        <authorList>
            <person name="Cohen D.B."/>
            <person name="Kent A.D."/>
        </authorList>
    </citation>
    <scope>NUCLEOTIDE SEQUENCE</scope>
</reference>
<evidence type="ECO:0000256" key="1">
    <source>
        <dbReference type="SAM" id="MobiDB-lite"/>
    </source>
</evidence>
<sequence length="109" mass="10985">MSPFPSIGLCYYASGRSSIKHSSKFEHAFGSGTANGGGGSAGAGQNGGTRSPAQGGGNFIPVYAAGAANNRHQNHHHGSGNCNRNRNSIGLSTLVAGILGLSHCIFIVC</sequence>
<organism evidence="2">
    <name type="scientific">Fagus sylvatica</name>
    <name type="common">Beechnut</name>
    <dbReference type="NCBI Taxonomy" id="28930"/>
    <lineage>
        <taxon>Eukaryota</taxon>
        <taxon>Viridiplantae</taxon>
        <taxon>Streptophyta</taxon>
        <taxon>Embryophyta</taxon>
        <taxon>Tracheophyta</taxon>
        <taxon>Spermatophyta</taxon>
        <taxon>Magnoliopsida</taxon>
        <taxon>eudicotyledons</taxon>
        <taxon>Gunneridae</taxon>
        <taxon>Pentapetalae</taxon>
        <taxon>rosids</taxon>
        <taxon>fabids</taxon>
        <taxon>Fagales</taxon>
        <taxon>Fagaceae</taxon>
        <taxon>Fagus</taxon>
    </lineage>
</organism>